<evidence type="ECO:0000256" key="1">
    <source>
        <dbReference type="SAM" id="MobiDB-lite"/>
    </source>
</evidence>
<reference evidence="2 3" key="1">
    <citation type="submission" date="2014-06" db="EMBL/GenBank/DDBJ databases">
        <authorList>
            <person name="Swart Estienne"/>
        </authorList>
    </citation>
    <scope>NUCLEOTIDE SEQUENCE [LARGE SCALE GENOMIC DNA]</scope>
    <source>
        <strain evidence="2 3">130c</strain>
    </source>
</reference>
<feature type="compositionally biased region" description="Basic and acidic residues" evidence="1">
    <location>
        <begin position="323"/>
        <end position="335"/>
    </location>
</feature>
<protein>
    <submittedName>
        <fullName evidence="2">Uncharacterized protein</fullName>
    </submittedName>
</protein>
<gene>
    <name evidence="2" type="primary">Contig570.g627</name>
    <name evidence="2" type="ORF">STYLEM_15797</name>
</gene>
<dbReference type="Proteomes" id="UP000039865">
    <property type="component" value="Unassembled WGS sequence"/>
</dbReference>
<feature type="compositionally biased region" description="Basic and acidic residues" evidence="1">
    <location>
        <begin position="282"/>
        <end position="311"/>
    </location>
</feature>
<sequence>MELRALVGLPINNNLANFQNSSISKQLQIDQSKKSQTPDNQNQPVQYQIISTLFNHNNCFLPNFKTPKKVRRDFLKALNQSPTQIQQRQLTAKTVNDKNNLFNNFQQRQSIKKMQMRRIIEQYKSETRENQRRQLISDNLNKTMNTDDQKNLEKTHDLIGQAGMSRSFVVGNSILQDSMNSKSKQSFYYYMTQGISSQNDKLNKAEFHQNFININNQLNNSGQIKIHSKQNPNRSYHRQQSKPPSTQNERSIESNRVNEGKSYSKLRKDLRSNGGQSNREQMLQDKNLKIKTETDKEQRETQSHRFHERVKPRFNYNSNNADANDHQRSHEEKQSSDTQLSARNLQQYHDLLRPRGIDMFSSQLLKSEKDSRDEVAALKEIIKKSNQRSMASTRMGQNDNATLINEIMVGEAIYKDETFLNDQPIQELEMEYILSPDHNHAKQYDLSKLTSLQQTPPEWDSVYLEQRQHIFSQQKDHRQQNGLNNLLLKMDTKNTSIQKQITQQSRKMIVYQRDSKNNSQQTSIQQLMMKQQSQEIKNSLLKQSYDEEDCRDIGTSPIDINEDSIYQEESELNIGNNKEVIFQNIAHFSFNGKNFGQIGQNQQSNVEQNYITNQNVNESKFKIRKTKTPGNKSLYDYLNQGRRIIIKNHSGGKYIISPNKGYLQDSKMELRGHYIIPLDQKLKQEIMKICGGQSANSRDVKKQHIIGQFSSSANDYKSLSGNLNQDKGEPTIMSSDGPKQQQMPIYDFTPKAKKQIIDKKAEQVKSLLQASNLVQSRVSNITSSEFENSKMINYTNLYYGNHKYSDYQESRFEKVGRPQKINSEDFSLNNKLNNVITNNNHTLPSQKQRNVRQVQSPDFEANKIQSKSSLSNQYSGIAGDTNHKKQLNSSQMQRKCSSKRHSFDLSNFSKGDNIAELSFYNRMMNPIADIQIQNKSPIKSPKSQAKHHSDNLQFKIRKQSNISQNVNKIRTAELPVRKVGGLFAEISRQFTEAVSNRQKVFNSSGQTNKSLYSVGNVKIIQHEEVKLNNIREMIKENMNKTTIQEESIQNNEVLRGSLTRIGFKPKTPSDEIYKNYLSAATDKKQIVLSSLNKSQQQCFAYPFVISNTPLIRQNRPQILQNLDGNYISKSPNMLSKRFSKAFA</sequence>
<dbReference type="InParanoid" id="A0A078AX05"/>
<keyword evidence="3" id="KW-1185">Reference proteome</keyword>
<feature type="compositionally biased region" description="Polar residues" evidence="1">
    <location>
        <begin position="863"/>
        <end position="875"/>
    </location>
</feature>
<feature type="region of interest" description="Disordered" evidence="1">
    <location>
        <begin position="839"/>
        <end position="889"/>
    </location>
</feature>
<evidence type="ECO:0000313" key="3">
    <source>
        <dbReference type="Proteomes" id="UP000039865"/>
    </source>
</evidence>
<feature type="region of interest" description="Disordered" evidence="1">
    <location>
        <begin position="227"/>
        <end position="339"/>
    </location>
</feature>
<proteinExistence type="predicted"/>
<feature type="compositionally biased region" description="Basic and acidic residues" evidence="1">
    <location>
        <begin position="250"/>
        <end position="259"/>
    </location>
</feature>
<organism evidence="2 3">
    <name type="scientific">Stylonychia lemnae</name>
    <name type="common">Ciliate</name>
    <dbReference type="NCBI Taxonomy" id="5949"/>
    <lineage>
        <taxon>Eukaryota</taxon>
        <taxon>Sar</taxon>
        <taxon>Alveolata</taxon>
        <taxon>Ciliophora</taxon>
        <taxon>Intramacronucleata</taxon>
        <taxon>Spirotrichea</taxon>
        <taxon>Stichotrichia</taxon>
        <taxon>Sporadotrichida</taxon>
        <taxon>Oxytrichidae</taxon>
        <taxon>Stylonychinae</taxon>
        <taxon>Stylonychia</taxon>
    </lineage>
</organism>
<evidence type="ECO:0000313" key="2">
    <source>
        <dbReference type="EMBL" id="CDW86699.1"/>
    </source>
</evidence>
<name>A0A078AX05_STYLE</name>
<dbReference type="EMBL" id="CCKQ01014895">
    <property type="protein sequence ID" value="CDW86699.1"/>
    <property type="molecule type" value="Genomic_DNA"/>
</dbReference>
<feature type="compositionally biased region" description="Polar residues" evidence="1">
    <location>
        <begin position="841"/>
        <end position="856"/>
    </location>
</feature>
<dbReference type="AlphaFoldDB" id="A0A078AX05"/>
<accession>A0A078AX05</accession>